<feature type="transmembrane region" description="Helical" evidence="4">
    <location>
        <begin position="6"/>
        <end position="21"/>
    </location>
</feature>
<dbReference type="RefSeq" id="WP_154370041.1">
    <property type="nucleotide sequence ID" value="NZ_WKJH01000030.1"/>
</dbReference>
<dbReference type="Pfam" id="PF12833">
    <property type="entry name" value="HTH_18"/>
    <property type="match status" value="1"/>
</dbReference>
<dbReference type="GO" id="GO:0043565">
    <property type="term" value="F:sequence-specific DNA binding"/>
    <property type="evidence" value="ECO:0007669"/>
    <property type="project" value="InterPro"/>
</dbReference>
<dbReference type="SMART" id="SM00342">
    <property type="entry name" value="HTH_ARAC"/>
    <property type="match status" value="1"/>
</dbReference>
<keyword evidence="3" id="KW-0804">Transcription</keyword>
<sequence>MQNFFLVLGVFGMVLAISFFARKSVNRYSTFFLGAFYAIFSIYTFQTYVIESGLLLKFKWFYVWPLPLYNLIAVPIFFYFLTLIKDEFVWRWRYLLVFIPFIIGFVDVVNVYAKPQEVYDVIIENAYAKPGERLAVQYGLFNINQHYAMRFLWQFLALISLLPLLLDFIRNLLMEKDRKLLIWVISLYVLFVLMSLLATMFAFEKLLKIDFLRSSGPILQTVNFVFYVVLFAIGIMPIYFPSILYGYPRSKKNRTVLSTAPKQEELKFGLDVDVLLSQLNGIKESGAFYEQDFDLTSCAKALEIPTHHLSYFLNQQLGLSFSAYRNNVRIEKGKKLITLGYLERNTMQALAQQCGFANRSSFSKTFKKVTAMNVTEFSSNS</sequence>
<evidence type="ECO:0000259" key="5">
    <source>
        <dbReference type="PROSITE" id="PS01124"/>
    </source>
</evidence>
<gene>
    <name evidence="6" type="ORF">GJ691_19425</name>
</gene>
<dbReference type="AlphaFoldDB" id="A0A6I2MR23"/>
<dbReference type="OrthoDB" id="6283866at2"/>
<dbReference type="GO" id="GO:0003700">
    <property type="term" value="F:DNA-binding transcription factor activity"/>
    <property type="evidence" value="ECO:0007669"/>
    <property type="project" value="InterPro"/>
</dbReference>
<evidence type="ECO:0000313" key="6">
    <source>
        <dbReference type="EMBL" id="MRX66333.1"/>
    </source>
</evidence>
<keyword evidence="4" id="KW-1133">Transmembrane helix</keyword>
<evidence type="ECO:0000256" key="3">
    <source>
        <dbReference type="ARBA" id="ARBA00023163"/>
    </source>
</evidence>
<evidence type="ECO:0000256" key="4">
    <source>
        <dbReference type="SAM" id="Phobius"/>
    </source>
</evidence>
<dbReference type="Gene3D" id="1.10.10.60">
    <property type="entry name" value="Homeodomain-like"/>
    <property type="match status" value="1"/>
</dbReference>
<feature type="transmembrane region" description="Helical" evidence="4">
    <location>
        <begin position="28"/>
        <end position="49"/>
    </location>
</feature>
<keyword evidence="4" id="KW-0472">Membrane</keyword>
<evidence type="ECO:0000313" key="7">
    <source>
        <dbReference type="Proteomes" id="UP000443153"/>
    </source>
</evidence>
<dbReference type="SUPFAM" id="SSF46689">
    <property type="entry name" value="Homeodomain-like"/>
    <property type="match status" value="1"/>
</dbReference>
<feature type="transmembrane region" description="Helical" evidence="4">
    <location>
        <begin position="224"/>
        <end position="247"/>
    </location>
</feature>
<feature type="transmembrane region" description="Helical" evidence="4">
    <location>
        <begin position="181"/>
        <end position="204"/>
    </location>
</feature>
<feature type="transmembrane region" description="Helical" evidence="4">
    <location>
        <begin position="151"/>
        <end position="169"/>
    </location>
</feature>
<keyword evidence="4" id="KW-0812">Transmembrane</keyword>
<organism evidence="6 7">
    <name type="scientific">Maribacter luteus</name>
    <dbReference type="NCBI Taxonomy" id="2594478"/>
    <lineage>
        <taxon>Bacteria</taxon>
        <taxon>Pseudomonadati</taxon>
        <taxon>Bacteroidota</taxon>
        <taxon>Flavobacteriia</taxon>
        <taxon>Flavobacteriales</taxon>
        <taxon>Flavobacteriaceae</taxon>
        <taxon>Maribacter</taxon>
    </lineage>
</organism>
<evidence type="ECO:0000256" key="1">
    <source>
        <dbReference type="ARBA" id="ARBA00023015"/>
    </source>
</evidence>
<dbReference type="PANTHER" id="PTHR43280:SF29">
    <property type="entry name" value="ARAC-FAMILY TRANSCRIPTIONAL REGULATOR"/>
    <property type="match status" value="1"/>
</dbReference>
<keyword evidence="1" id="KW-0805">Transcription regulation</keyword>
<dbReference type="EMBL" id="WKJH01000030">
    <property type="protein sequence ID" value="MRX66333.1"/>
    <property type="molecule type" value="Genomic_DNA"/>
</dbReference>
<dbReference type="InterPro" id="IPR009057">
    <property type="entry name" value="Homeodomain-like_sf"/>
</dbReference>
<dbReference type="InterPro" id="IPR018060">
    <property type="entry name" value="HTH_AraC"/>
</dbReference>
<protein>
    <submittedName>
        <fullName evidence="6">Helix-turn-helix domain-containing protein</fullName>
    </submittedName>
</protein>
<feature type="domain" description="HTH araC/xylS-type" evidence="5">
    <location>
        <begin position="289"/>
        <end position="380"/>
    </location>
</feature>
<dbReference type="PANTHER" id="PTHR43280">
    <property type="entry name" value="ARAC-FAMILY TRANSCRIPTIONAL REGULATOR"/>
    <property type="match status" value="1"/>
</dbReference>
<keyword evidence="2" id="KW-0238">DNA-binding</keyword>
<feature type="transmembrane region" description="Helical" evidence="4">
    <location>
        <begin position="61"/>
        <end position="82"/>
    </location>
</feature>
<accession>A0A6I2MR23</accession>
<dbReference type="Proteomes" id="UP000443153">
    <property type="component" value="Unassembled WGS sequence"/>
</dbReference>
<proteinExistence type="predicted"/>
<feature type="transmembrane region" description="Helical" evidence="4">
    <location>
        <begin position="94"/>
        <end position="113"/>
    </location>
</feature>
<dbReference type="PROSITE" id="PS01124">
    <property type="entry name" value="HTH_ARAC_FAMILY_2"/>
    <property type="match status" value="1"/>
</dbReference>
<name>A0A6I2MR23_9FLAO</name>
<reference evidence="6 7" key="1">
    <citation type="submission" date="2019-11" db="EMBL/GenBank/DDBJ databases">
        <title>Maribacter lutea sp. nov., a marine bacterium isolated from intertidal sand.</title>
        <authorList>
            <person name="Liu A."/>
        </authorList>
    </citation>
    <scope>NUCLEOTIDE SEQUENCE [LARGE SCALE GENOMIC DNA]</scope>
    <source>
        <strain evidence="6 7">RZ05</strain>
    </source>
</reference>
<evidence type="ECO:0000256" key="2">
    <source>
        <dbReference type="ARBA" id="ARBA00023125"/>
    </source>
</evidence>
<keyword evidence="7" id="KW-1185">Reference proteome</keyword>
<comment type="caution">
    <text evidence="6">The sequence shown here is derived from an EMBL/GenBank/DDBJ whole genome shotgun (WGS) entry which is preliminary data.</text>
</comment>